<dbReference type="InterPro" id="IPR011146">
    <property type="entry name" value="HIT-like"/>
</dbReference>
<dbReference type="AlphaFoldDB" id="X1MZH7"/>
<feature type="non-terminal residue" evidence="2">
    <location>
        <position position="128"/>
    </location>
</feature>
<dbReference type="PRINTS" id="PR00332">
    <property type="entry name" value="HISTRIAD"/>
</dbReference>
<gene>
    <name evidence="2" type="ORF">S06H3_18008</name>
</gene>
<dbReference type="PANTHER" id="PTHR47670">
    <property type="entry name" value="ADENYLYLSULFATASE HINT3"/>
    <property type="match status" value="1"/>
</dbReference>
<dbReference type="PROSITE" id="PS51084">
    <property type="entry name" value="HIT_2"/>
    <property type="match status" value="1"/>
</dbReference>
<feature type="domain" description="HIT" evidence="1">
    <location>
        <begin position="59"/>
        <end position="128"/>
    </location>
</feature>
<dbReference type="EMBL" id="BARV01009062">
    <property type="protein sequence ID" value="GAI11764.1"/>
    <property type="molecule type" value="Genomic_DNA"/>
</dbReference>
<evidence type="ECO:0000259" key="1">
    <source>
        <dbReference type="PROSITE" id="PS51084"/>
    </source>
</evidence>
<name>X1MZH7_9ZZZZ</name>
<proteinExistence type="predicted"/>
<dbReference type="Gene3D" id="3.30.428.10">
    <property type="entry name" value="HIT-like"/>
    <property type="match status" value="1"/>
</dbReference>
<accession>X1MZH7</accession>
<dbReference type="SUPFAM" id="SSF54197">
    <property type="entry name" value="HIT-like"/>
    <property type="match status" value="1"/>
</dbReference>
<reference evidence="2" key="1">
    <citation type="journal article" date="2014" name="Front. Microbiol.">
        <title>High frequency of phylogenetically diverse reductive dehalogenase-homologous genes in deep subseafloor sedimentary metagenomes.</title>
        <authorList>
            <person name="Kawai M."/>
            <person name="Futagami T."/>
            <person name="Toyoda A."/>
            <person name="Takaki Y."/>
            <person name="Nishi S."/>
            <person name="Hori S."/>
            <person name="Arai W."/>
            <person name="Tsubouchi T."/>
            <person name="Morono Y."/>
            <person name="Uchiyama I."/>
            <person name="Ito T."/>
            <person name="Fujiyama A."/>
            <person name="Inagaki F."/>
            <person name="Takami H."/>
        </authorList>
    </citation>
    <scope>NUCLEOTIDE SEQUENCE</scope>
    <source>
        <strain evidence="2">Expedition CK06-06</strain>
    </source>
</reference>
<dbReference type="InterPro" id="IPR001310">
    <property type="entry name" value="Histidine_triad_HIT"/>
</dbReference>
<sequence>MLSEEQTEQIKKQIIQQIEENFPEDKKELAKQQIHAMNSEQIETFLKQNKLTQTQQKNPFRSIISGETPSYKIDENKNAIAVLEINPISNGHIIIIPKKPIPEGKKILKTISSLAEKVAEKIKTKLKP</sequence>
<evidence type="ECO:0000313" key="2">
    <source>
        <dbReference type="EMBL" id="GAI11764.1"/>
    </source>
</evidence>
<dbReference type="GO" id="GO:0006790">
    <property type="term" value="P:sulfur compound metabolic process"/>
    <property type="evidence" value="ECO:0007669"/>
    <property type="project" value="TreeGrafter"/>
</dbReference>
<dbReference type="PANTHER" id="PTHR47670:SF1">
    <property type="entry name" value="ADENYLYLSULFATASE HINT3"/>
    <property type="match status" value="1"/>
</dbReference>
<protein>
    <recommendedName>
        <fullName evidence="1">HIT domain-containing protein</fullName>
    </recommendedName>
</protein>
<dbReference type="GO" id="GO:0047627">
    <property type="term" value="F:adenylylsulfatase activity"/>
    <property type="evidence" value="ECO:0007669"/>
    <property type="project" value="TreeGrafter"/>
</dbReference>
<dbReference type="InterPro" id="IPR036265">
    <property type="entry name" value="HIT-like_sf"/>
</dbReference>
<dbReference type="GO" id="GO:0009150">
    <property type="term" value="P:purine ribonucleotide metabolic process"/>
    <property type="evidence" value="ECO:0007669"/>
    <property type="project" value="TreeGrafter"/>
</dbReference>
<dbReference type="Pfam" id="PF01230">
    <property type="entry name" value="HIT"/>
    <property type="match status" value="1"/>
</dbReference>
<organism evidence="2">
    <name type="scientific">marine sediment metagenome</name>
    <dbReference type="NCBI Taxonomy" id="412755"/>
    <lineage>
        <taxon>unclassified sequences</taxon>
        <taxon>metagenomes</taxon>
        <taxon>ecological metagenomes</taxon>
    </lineage>
</organism>
<comment type="caution">
    <text evidence="2">The sequence shown here is derived from an EMBL/GenBank/DDBJ whole genome shotgun (WGS) entry which is preliminary data.</text>
</comment>